<dbReference type="PROSITE" id="PS50007">
    <property type="entry name" value="PIPLC_X_DOMAIN"/>
    <property type="match status" value="1"/>
</dbReference>
<reference evidence="3" key="1">
    <citation type="submission" date="2018-06" db="EMBL/GenBank/DDBJ databases">
        <authorList>
            <person name="Guldener U."/>
        </authorList>
    </citation>
    <scope>NUCLEOTIDE SEQUENCE [LARGE SCALE GENOMIC DNA]</scope>
    <source>
        <strain evidence="3">UTAD17</strain>
    </source>
</reference>
<organism evidence="2 3">
    <name type="scientific">Saccharomycodes ludwigii</name>
    <dbReference type="NCBI Taxonomy" id="36035"/>
    <lineage>
        <taxon>Eukaryota</taxon>
        <taxon>Fungi</taxon>
        <taxon>Dikarya</taxon>
        <taxon>Ascomycota</taxon>
        <taxon>Saccharomycotina</taxon>
        <taxon>Saccharomycetes</taxon>
        <taxon>Saccharomycodales</taxon>
        <taxon>Saccharomycodaceae</taxon>
        <taxon>Saccharomycodes</taxon>
    </lineage>
</organism>
<keyword evidence="3" id="KW-1185">Reference proteome</keyword>
<feature type="domain" description="Phosphatidylinositol-specific phospholipase C X" evidence="1">
    <location>
        <begin position="11"/>
        <end position="167"/>
    </location>
</feature>
<dbReference type="GO" id="GO:0008081">
    <property type="term" value="F:phosphoric diester hydrolase activity"/>
    <property type="evidence" value="ECO:0007669"/>
    <property type="project" value="InterPro"/>
</dbReference>
<dbReference type="SMART" id="SM00148">
    <property type="entry name" value="PLCXc"/>
    <property type="match status" value="1"/>
</dbReference>
<evidence type="ECO:0000259" key="1">
    <source>
        <dbReference type="SMART" id="SM00148"/>
    </source>
</evidence>
<dbReference type="SUPFAM" id="SSF51695">
    <property type="entry name" value="PLC-like phosphodiesterases"/>
    <property type="match status" value="1"/>
</dbReference>
<accession>A0A376B8U4</accession>
<dbReference type="InterPro" id="IPR051057">
    <property type="entry name" value="PI-PLC_domain"/>
</dbReference>
<evidence type="ECO:0000313" key="3">
    <source>
        <dbReference type="Proteomes" id="UP000262825"/>
    </source>
</evidence>
<dbReference type="GO" id="GO:0006629">
    <property type="term" value="P:lipid metabolic process"/>
    <property type="evidence" value="ECO:0007669"/>
    <property type="project" value="InterPro"/>
</dbReference>
<dbReference type="PANTHER" id="PTHR13593:SF113">
    <property type="entry name" value="SI:DKEY-266F7.9"/>
    <property type="match status" value="1"/>
</dbReference>
<dbReference type="Gene3D" id="3.20.20.190">
    <property type="entry name" value="Phosphatidylinositol (PI) phosphodiesterase"/>
    <property type="match status" value="1"/>
</dbReference>
<dbReference type="CDD" id="cd08586">
    <property type="entry name" value="PI-PLCc_BcPLC_like"/>
    <property type="match status" value="1"/>
</dbReference>
<evidence type="ECO:0000313" key="2">
    <source>
        <dbReference type="EMBL" id="SSD61031.1"/>
    </source>
</evidence>
<dbReference type="AlphaFoldDB" id="A0A376B8U4"/>
<dbReference type="InterPro" id="IPR000909">
    <property type="entry name" value="PLipase_C_PInositol-sp_X_dom"/>
</dbReference>
<dbReference type="Proteomes" id="UP000262825">
    <property type="component" value="Unassembled WGS sequence"/>
</dbReference>
<dbReference type="EMBL" id="UFAJ01000543">
    <property type="protein sequence ID" value="SSD61031.1"/>
    <property type="molecule type" value="Genomic_DNA"/>
</dbReference>
<dbReference type="InterPro" id="IPR017946">
    <property type="entry name" value="PLC-like_Pdiesterase_TIM-brl"/>
</dbReference>
<protein>
    <recommendedName>
        <fullName evidence="1">Phosphatidylinositol-specific phospholipase C X domain-containing protein</fullName>
    </recommendedName>
</protein>
<dbReference type="PANTHER" id="PTHR13593">
    <property type="match status" value="1"/>
</dbReference>
<proteinExistence type="predicted"/>
<dbReference type="Pfam" id="PF00388">
    <property type="entry name" value="PI-PLC-X"/>
    <property type="match status" value="1"/>
</dbReference>
<sequence>MVDFENWISELDGNINLAQLSIPGTHNSAACHTSLPSVRCQDESITEQLKHGVRFFDIRLGKLFLEVKDDDQYELQVIHGKFPVRIPAPVKFSLVLNEFYDFLDKHPNETVIVSLKQEGEDSWGKDTDEFPRFVWDNYLKKDKDKWFLSNQIPKLDECKSKLILFRRFGVKQGFQYFDNRSDFGIDAEWWTYNTKDDDRGFFEVQDYCELNEPKDIDEKAMYVKDLIGKALQCNTTNTDNSKLFINFCSGANFFNIECWPKKIAKRMAEHNIQDMVGAGSGTVIIDYAGLNDWEIVKKIVGSNF</sequence>
<gene>
    <name evidence="2" type="ORF">SCODWIG_02792</name>
</gene>
<dbReference type="VEuPathDB" id="FungiDB:SCODWIG_02792"/>
<name>A0A376B8U4_9ASCO</name>
<dbReference type="OrthoDB" id="1046782at2759"/>